<gene>
    <name evidence="2" type="ORF">EI97DRAFT_132050</name>
</gene>
<evidence type="ECO:0000256" key="1">
    <source>
        <dbReference type="SAM" id="MobiDB-lite"/>
    </source>
</evidence>
<feature type="region of interest" description="Disordered" evidence="1">
    <location>
        <begin position="1"/>
        <end position="64"/>
    </location>
</feature>
<dbReference type="RefSeq" id="XP_033651789.1">
    <property type="nucleotide sequence ID" value="XM_033793127.1"/>
</dbReference>
<feature type="compositionally biased region" description="Basic residues" evidence="1">
    <location>
        <begin position="214"/>
        <end position="231"/>
    </location>
</feature>
<feature type="region of interest" description="Disordered" evidence="1">
    <location>
        <begin position="170"/>
        <end position="254"/>
    </location>
</feature>
<dbReference type="AlphaFoldDB" id="A0A6A6JCA5"/>
<protein>
    <submittedName>
        <fullName evidence="2">Uncharacterized protein</fullName>
    </submittedName>
</protein>
<reference evidence="2" key="1">
    <citation type="journal article" date="2020" name="Stud. Mycol.">
        <title>101 Dothideomycetes genomes: a test case for predicting lifestyles and emergence of pathogens.</title>
        <authorList>
            <person name="Haridas S."/>
            <person name="Albert R."/>
            <person name="Binder M."/>
            <person name="Bloem J."/>
            <person name="Labutti K."/>
            <person name="Salamov A."/>
            <person name="Andreopoulos B."/>
            <person name="Baker S."/>
            <person name="Barry K."/>
            <person name="Bills G."/>
            <person name="Bluhm B."/>
            <person name="Cannon C."/>
            <person name="Castanera R."/>
            <person name="Culley D."/>
            <person name="Daum C."/>
            <person name="Ezra D."/>
            <person name="Gonzalez J."/>
            <person name="Henrissat B."/>
            <person name="Kuo A."/>
            <person name="Liang C."/>
            <person name="Lipzen A."/>
            <person name="Lutzoni F."/>
            <person name="Magnuson J."/>
            <person name="Mondo S."/>
            <person name="Nolan M."/>
            <person name="Ohm R."/>
            <person name="Pangilinan J."/>
            <person name="Park H.-J."/>
            <person name="Ramirez L."/>
            <person name="Alfaro M."/>
            <person name="Sun H."/>
            <person name="Tritt A."/>
            <person name="Yoshinaga Y."/>
            <person name="Zwiers L.-H."/>
            <person name="Turgeon B."/>
            <person name="Goodwin S."/>
            <person name="Spatafora J."/>
            <person name="Crous P."/>
            <person name="Grigoriev I."/>
        </authorList>
    </citation>
    <scope>NUCLEOTIDE SEQUENCE</scope>
    <source>
        <strain evidence="2">CBS 379.55</strain>
    </source>
</reference>
<feature type="compositionally biased region" description="Polar residues" evidence="1">
    <location>
        <begin position="1"/>
        <end position="21"/>
    </location>
</feature>
<proteinExistence type="predicted"/>
<keyword evidence="3" id="KW-1185">Reference proteome</keyword>
<organism evidence="2 3">
    <name type="scientific">Westerdykella ornata</name>
    <dbReference type="NCBI Taxonomy" id="318751"/>
    <lineage>
        <taxon>Eukaryota</taxon>
        <taxon>Fungi</taxon>
        <taxon>Dikarya</taxon>
        <taxon>Ascomycota</taxon>
        <taxon>Pezizomycotina</taxon>
        <taxon>Dothideomycetes</taxon>
        <taxon>Pleosporomycetidae</taxon>
        <taxon>Pleosporales</taxon>
        <taxon>Sporormiaceae</taxon>
        <taxon>Westerdykella</taxon>
    </lineage>
</organism>
<dbReference type="Pfam" id="PF09428">
    <property type="entry name" value="DUF2011"/>
    <property type="match status" value="1"/>
</dbReference>
<evidence type="ECO:0000313" key="2">
    <source>
        <dbReference type="EMBL" id="KAF2274250.1"/>
    </source>
</evidence>
<dbReference type="EMBL" id="ML986504">
    <property type="protein sequence ID" value="KAF2274250.1"/>
    <property type="molecule type" value="Genomic_DNA"/>
</dbReference>
<dbReference type="InterPro" id="IPR018555">
    <property type="entry name" value="C630.06c-like"/>
</dbReference>
<dbReference type="Proteomes" id="UP000800097">
    <property type="component" value="Unassembled WGS sequence"/>
</dbReference>
<name>A0A6A6JCA5_WESOR</name>
<feature type="compositionally biased region" description="Basic and acidic residues" evidence="1">
    <location>
        <begin position="190"/>
        <end position="213"/>
    </location>
</feature>
<dbReference type="OrthoDB" id="5425061at2759"/>
<accession>A0A6A6JCA5</accession>
<dbReference type="GeneID" id="54546302"/>
<feature type="compositionally biased region" description="Basic and acidic residues" evidence="1">
    <location>
        <begin position="244"/>
        <end position="254"/>
    </location>
</feature>
<evidence type="ECO:0000313" key="3">
    <source>
        <dbReference type="Proteomes" id="UP000800097"/>
    </source>
</evidence>
<feature type="compositionally biased region" description="Basic residues" evidence="1">
    <location>
        <begin position="172"/>
        <end position="189"/>
    </location>
</feature>
<sequence>MATYQTVSRTDLQSPASSPRSTPDPDVTERLRSRALAEFTFTTPDTENFDGIDGAREEDEEDEAELVLFGGPSAASKSHKIRLQSPDAATGDGGFVVKRPRSYYFADEESRNKYSEFRQSAIDGDTVMELARMPWPGCAMPWKVKTISSTGIKKCVLVGHPKIPITVEETRRKRSRKGKKARIAIRKLIRAKESKKAEEERIQREKEEMEREKRTRKNREKKLKRKARDKAKKVTESDATAVTEEPKQTKDASP</sequence>